<dbReference type="PANTHER" id="PTHR34547">
    <property type="entry name" value="YACP-LIKE NYN DOMAIN PROTEIN"/>
    <property type="match status" value="1"/>
</dbReference>
<gene>
    <name evidence="1" type="ORF">P0Y55_14835</name>
</gene>
<keyword evidence="2" id="KW-1185">Reference proteome</keyword>
<dbReference type="AlphaFoldDB" id="A0AA95JA03"/>
<dbReference type="Proteomes" id="UP001178662">
    <property type="component" value="Chromosome"/>
</dbReference>
<protein>
    <submittedName>
        <fullName evidence="1">NYN domain-containing protein</fullName>
    </submittedName>
</protein>
<evidence type="ECO:0000313" key="2">
    <source>
        <dbReference type="Proteomes" id="UP001178662"/>
    </source>
</evidence>
<organism evidence="1 2">
    <name type="scientific">Candidatus Cohnella colombiensis</name>
    <dbReference type="NCBI Taxonomy" id="3121368"/>
    <lineage>
        <taxon>Bacteria</taxon>
        <taxon>Bacillati</taxon>
        <taxon>Bacillota</taxon>
        <taxon>Bacilli</taxon>
        <taxon>Bacillales</taxon>
        <taxon>Paenibacillaceae</taxon>
        <taxon>Cohnella</taxon>
    </lineage>
</organism>
<name>A0AA95JA03_9BACL</name>
<accession>A0AA95JA03</accession>
<dbReference type="CDD" id="cd10912">
    <property type="entry name" value="PIN_YacP-like"/>
    <property type="match status" value="1"/>
</dbReference>
<evidence type="ECO:0000313" key="1">
    <source>
        <dbReference type="EMBL" id="WEK53828.1"/>
    </source>
</evidence>
<dbReference type="Pfam" id="PF05991">
    <property type="entry name" value="NYN_YacP"/>
    <property type="match status" value="1"/>
</dbReference>
<reference evidence="1" key="1">
    <citation type="submission" date="2023-03" db="EMBL/GenBank/DDBJ databases">
        <title>Andean soil-derived lignocellulolytic bacterial consortium as a source of novel taxa and putative plastic-active enzymes.</title>
        <authorList>
            <person name="Diaz-Garcia L."/>
            <person name="Chuvochina M."/>
            <person name="Feuerriegel G."/>
            <person name="Bunk B."/>
            <person name="Sproer C."/>
            <person name="Streit W.R."/>
            <person name="Rodriguez L.M."/>
            <person name="Overmann J."/>
            <person name="Jimenez D.J."/>
        </authorList>
    </citation>
    <scope>NUCLEOTIDE SEQUENCE</scope>
    <source>
        <strain evidence="1">MAG 2441</strain>
    </source>
</reference>
<proteinExistence type="predicted"/>
<dbReference type="PANTHER" id="PTHR34547:SF1">
    <property type="entry name" value="YACP-LIKE NYN DOMAIN PROTEIN"/>
    <property type="match status" value="1"/>
</dbReference>
<sequence length="190" mass="21756">MRSFVSAMQKREEVLLVDGYNIIGAWPELVKLKNMRLELARDRLLELLSDYQSYSGAKVIVVFDAFSVPGLGAEYRHQKLKVVYTRERETADECIERLVGEWTSVRRHIYVATSDLVEQNVVFGRGALRISARELKLKVDQSRNDIQAAIRQETVSKRNPVSAALDPVLQERLEQMRRGIHNSVSKDGQK</sequence>
<dbReference type="EMBL" id="CP119317">
    <property type="protein sequence ID" value="WEK53828.1"/>
    <property type="molecule type" value="Genomic_DNA"/>
</dbReference>
<dbReference type="InterPro" id="IPR010298">
    <property type="entry name" value="YacP-like"/>
</dbReference>